<feature type="region of interest" description="Disordered" evidence="1">
    <location>
        <begin position="1252"/>
        <end position="1362"/>
    </location>
</feature>
<feature type="compositionally biased region" description="Low complexity" evidence="1">
    <location>
        <begin position="1290"/>
        <end position="1299"/>
    </location>
</feature>
<feature type="compositionally biased region" description="Low complexity" evidence="1">
    <location>
        <begin position="927"/>
        <end position="950"/>
    </location>
</feature>
<feature type="region of interest" description="Disordered" evidence="1">
    <location>
        <begin position="680"/>
        <end position="730"/>
    </location>
</feature>
<feature type="transmembrane region" description="Helical" evidence="2">
    <location>
        <begin position="1095"/>
        <end position="1114"/>
    </location>
</feature>
<feature type="transmembrane region" description="Helical" evidence="2">
    <location>
        <begin position="1071"/>
        <end position="1089"/>
    </location>
</feature>
<sequence>MAPATSEPLKPGPRTTWLRATAQWLSAFLLGNAFQCAAQLTVGIIIVSCFVFIKDLQFYQSCLAATLFIECSLLAALDNHVGSKILGCAGVVGTVLWGSVAAGGLLSLAHEIAGPAPSPAHSATICLLGAAGIALLAVNRVGAPPLPFLMLLAGMVSCLGFGLTLILGQFQPSHTLIWKNAVGTVLASACIGAAVTVLVSVAVLPTTAAEEARARLAEAVRGVGEATSRYASLAFKPEGASTHPGAGAGAGGLHRGFKSRPSGLSRFTPGPGGAAGEGEAGPGSASNPQPHTHTHAHAHAHAHPHHVRNASDGSVLGGGVGVGGGGVVDGDPPGVPSSKSTPNLAAMARPSPSSASLPRGASGSLSNYGVYGSMYDDGQDPYGTDSDMDEEPDADDTGAAIGIMLEDGEELSDEAFLELVQQNTRPKLPADLLGPSPGGKPAPAPAAKPSAASAAPPPPVSALRPLLARARTCLNNASVEPPCMLAEPFDIAAWSAVIAAAEELITRVAALESVASGLPGGGQMIRDATFRHLFTVDVVSPFRVTLSHVATACAQLSAALAGRGRHSRSSGGGGGSGWGAGGWGWGGSHGSGSSGFSEAQAQAQAVCWPEVKRELRQAAAEVVMAAYHGYWGRVRRGHKRRVRIIEAHRIRGFSFLWSLTGGILDSMEGLQRAVAVATHRPHLCPPPEPSNHPKGPGGASPAPAAEAPGLSPARPTEAPSSGPATFPAQAASPTLLGPIAAAAAVAAATSPHGKAAEQPHPHPHPAPVAHPHGPTPLRQSSAPMPHDPAHPLHSSHPHPHPQAQHPHGPHPGPLAASASISLAALDHAADAAAAQHDLDEQMQIQLQLHMQQMRDQISNAPDLDLDKVLSLDHLAQPLARYSQPLAQAASAIAARVGLGPSPGPGEGASAAVRDMSSHGASAAQPTPAGVPDGPGAAPAAPQAAQQAAQQAQHGGAPCGAMLSGSCWGGRDWAWLKRIVLLMLGEFMVAGIVRTLARVAPTLGSRGGWRQLLGSRIFQAGFKYFLAVSTVLVLILGLSEAYPIVRQYRPMFGYIVAVLTMSERVEATLSRVSFWLGGTVVGGTLGFLVMMDSAVAASPVALGAVIAAVTFLIGCTPSIPPLRQTAILTLITFAGVSFCQYKGTCCSHGSPEFYGARVLAVIGGTACAVLLSNVILPWYTSDWALQTMAGVFRAVSVAAAEDYQAFFWEGFSHRRIIRTSAPSGPALAAFSPSAAVPAASPFAAAASCDAKTAAPATEPPPVVSISLSEDPKHPGSRSAIQIHGSHPPAPEGAIAIAIPPSSDPHQPLAAAGNTTGPSPGTSPPLAADDVALSGPGSGTEPAGSGSGSGRSRSASRPPPLIGARSLGRQSVYSVAAAQEPPHAVPSPKALQELVGHPLLTVQVVPAVLRASQQLADQLAALGLTARPGGVHAGGAFTGWAWEHLLAPIHPELLAYFDSLQAVAAAVGAHLALLAGGGGGGGEGGMEATAAAVEAAVAALNGCRLQVHRGIVALRRAFHTGVLAASEEALPAMTAPDDALRLYAFTFALTQVVDKATALARTVAAFRRPYRRRLIGGCLVPAWCG</sequence>
<feature type="region of interest" description="Disordered" evidence="1">
    <location>
        <begin position="746"/>
        <end position="815"/>
    </location>
</feature>
<keyword evidence="2" id="KW-0472">Membrane</keyword>
<comment type="caution">
    <text evidence="3">The sequence shown here is derived from an EMBL/GenBank/DDBJ whole genome shotgun (WGS) entry which is preliminary data.</text>
</comment>
<feature type="transmembrane region" description="Helical" evidence="2">
    <location>
        <begin position="120"/>
        <end position="138"/>
    </location>
</feature>
<feature type="compositionally biased region" description="Low complexity" evidence="1">
    <location>
        <begin position="767"/>
        <end position="776"/>
    </location>
</feature>
<feature type="transmembrane region" description="Helical" evidence="2">
    <location>
        <begin position="182"/>
        <end position="205"/>
    </location>
</feature>
<dbReference type="EMBL" id="JAEHOE010000013">
    <property type="protein sequence ID" value="KAG2497647.1"/>
    <property type="molecule type" value="Genomic_DNA"/>
</dbReference>
<feature type="transmembrane region" description="Helical" evidence="2">
    <location>
        <begin position="85"/>
        <end position="108"/>
    </location>
</feature>
<reference evidence="3" key="1">
    <citation type="journal article" date="2020" name="bioRxiv">
        <title>Comparative genomics of Chlamydomonas.</title>
        <authorList>
            <person name="Craig R.J."/>
            <person name="Hasan A.R."/>
            <person name="Ness R.W."/>
            <person name="Keightley P.D."/>
        </authorList>
    </citation>
    <scope>NUCLEOTIDE SEQUENCE</scope>
    <source>
        <strain evidence="3">CCAP 11/70</strain>
    </source>
</reference>
<dbReference type="PANTHER" id="PTHR12460">
    <property type="entry name" value="CYCLIN-DEPENDENT KINASE INHIBITOR-RELATED PROTEIN"/>
    <property type="match status" value="1"/>
</dbReference>
<feature type="region of interest" description="Disordered" evidence="1">
    <location>
        <begin position="237"/>
        <end position="396"/>
    </location>
</feature>
<gene>
    <name evidence="3" type="ORF">HYH03_004386</name>
</gene>
<feature type="region of interest" description="Disordered" evidence="1">
    <location>
        <begin position="900"/>
        <end position="950"/>
    </location>
</feature>
<evidence type="ECO:0000313" key="3">
    <source>
        <dbReference type="EMBL" id="KAG2497647.1"/>
    </source>
</evidence>
<keyword evidence="4" id="KW-1185">Reference proteome</keyword>
<feature type="compositionally biased region" description="Basic residues" evidence="1">
    <location>
        <begin position="292"/>
        <end position="308"/>
    </location>
</feature>
<dbReference type="Proteomes" id="UP000612055">
    <property type="component" value="Unassembled WGS sequence"/>
</dbReference>
<evidence type="ECO:0000256" key="1">
    <source>
        <dbReference type="SAM" id="MobiDB-lite"/>
    </source>
</evidence>
<feature type="transmembrane region" description="Helical" evidence="2">
    <location>
        <begin position="150"/>
        <end position="170"/>
    </location>
</feature>
<feature type="transmembrane region" description="Helical" evidence="2">
    <location>
        <begin position="1157"/>
        <end position="1178"/>
    </location>
</feature>
<organism evidence="3 4">
    <name type="scientific">Edaphochlamys debaryana</name>
    <dbReference type="NCBI Taxonomy" id="47281"/>
    <lineage>
        <taxon>Eukaryota</taxon>
        <taxon>Viridiplantae</taxon>
        <taxon>Chlorophyta</taxon>
        <taxon>core chlorophytes</taxon>
        <taxon>Chlorophyceae</taxon>
        <taxon>CS clade</taxon>
        <taxon>Chlamydomonadales</taxon>
        <taxon>Chlamydomonadales incertae sedis</taxon>
        <taxon>Edaphochlamys</taxon>
    </lineage>
</organism>
<proteinExistence type="predicted"/>
<feature type="transmembrane region" description="Helical" evidence="2">
    <location>
        <begin position="1016"/>
        <end position="1038"/>
    </location>
</feature>
<protein>
    <submittedName>
        <fullName evidence="3">Uncharacterized protein</fullName>
    </submittedName>
</protein>
<evidence type="ECO:0000256" key="2">
    <source>
        <dbReference type="SAM" id="Phobius"/>
    </source>
</evidence>
<feature type="compositionally biased region" description="Acidic residues" evidence="1">
    <location>
        <begin position="386"/>
        <end position="396"/>
    </location>
</feature>
<evidence type="ECO:0000313" key="4">
    <source>
        <dbReference type="Proteomes" id="UP000612055"/>
    </source>
</evidence>
<feature type="compositionally biased region" description="Low complexity" evidence="1">
    <location>
        <begin position="1308"/>
        <end position="1326"/>
    </location>
</feature>
<name>A0A835Y9X4_9CHLO</name>
<feature type="region of interest" description="Disordered" evidence="1">
    <location>
        <begin position="427"/>
        <end position="459"/>
    </location>
</feature>
<feature type="transmembrane region" description="Helical" evidence="2">
    <location>
        <begin position="24"/>
        <end position="52"/>
    </location>
</feature>
<accession>A0A835Y9X4</accession>
<keyword evidence="2" id="KW-0812">Transmembrane</keyword>
<feature type="compositionally biased region" description="Gly residues" evidence="1">
    <location>
        <begin position="270"/>
        <end position="281"/>
    </location>
</feature>
<feature type="compositionally biased region" description="Low complexity" evidence="1">
    <location>
        <begin position="344"/>
        <end position="366"/>
    </location>
</feature>
<feature type="compositionally biased region" description="Gly residues" evidence="1">
    <location>
        <begin position="315"/>
        <end position="328"/>
    </location>
</feature>
<feature type="compositionally biased region" description="Low complexity" evidence="1">
    <location>
        <begin position="699"/>
        <end position="713"/>
    </location>
</feature>
<keyword evidence="2" id="KW-1133">Transmembrane helix</keyword>
<dbReference type="OrthoDB" id="549343at2759"/>
<feature type="transmembrane region" description="Helical" evidence="2">
    <location>
        <begin position="58"/>
        <end position="78"/>
    </location>
</feature>